<sequence>MHTIWKGSISFGLVHIPVRMFTATQEKSVSFRSLHKKCKTPIKYNRHCPNCDVDVPWEDVVKGYEYGDNQFILMEKEELDAIMPENRKSIELLDFVKLEEIDPIYFDKTYYLGPGDHGDRAYSLLRDAMRETGKIGVAKITIRAKQSLAVVRVYQQCLVLETIFYPDEVRDAGQVPDVPTQLELPDKEMDMAKQLIDNLTTEFDPDKYQDEYRQALQEAIEKKAKGEEVVEAPEKKPERVVDLMEALKASLEESGGKKGKKGTKKKKAAK</sequence>
<dbReference type="GO" id="GO:0006303">
    <property type="term" value="P:double-strand break repair via nonhomologous end joining"/>
    <property type="evidence" value="ECO:0007669"/>
    <property type="project" value="UniProtKB-UniRule"/>
</dbReference>
<name>A0A2T6BV39_9BACL</name>
<dbReference type="GO" id="GO:0006310">
    <property type="term" value="P:DNA recombination"/>
    <property type="evidence" value="ECO:0007669"/>
    <property type="project" value="UniProtKB-KW"/>
</dbReference>
<organism evidence="6 7">
    <name type="scientific">Melghirimyces profundicolus</name>
    <dbReference type="NCBI Taxonomy" id="1242148"/>
    <lineage>
        <taxon>Bacteria</taxon>
        <taxon>Bacillati</taxon>
        <taxon>Bacillota</taxon>
        <taxon>Bacilli</taxon>
        <taxon>Bacillales</taxon>
        <taxon>Thermoactinomycetaceae</taxon>
        <taxon>Melghirimyces</taxon>
    </lineage>
</organism>
<evidence type="ECO:0000256" key="2">
    <source>
        <dbReference type="ARBA" id="ARBA00023172"/>
    </source>
</evidence>
<dbReference type="HAMAP" id="MF_01875">
    <property type="entry name" value="Prokaryotic_Ku"/>
    <property type="match status" value="1"/>
</dbReference>
<dbReference type="SMART" id="SM00559">
    <property type="entry name" value="Ku78"/>
    <property type="match status" value="1"/>
</dbReference>
<dbReference type="EMBL" id="QBKR01000010">
    <property type="protein sequence ID" value="PTX59940.1"/>
    <property type="molecule type" value="Genomic_DNA"/>
</dbReference>
<reference evidence="6 7" key="1">
    <citation type="submission" date="2018-04" db="EMBL/GenBank/DDBJ databases">
        <title>Genomic Encyclopedia of Archaeal and Bacterial Type Strains, Phase II (KMG-II): from individual species to whole genera.</title>
        <authorList>
            <person name="Goeker M."/>
        </authorList>
    </citation>
    <scope>NUCLEOTIDE SEQUENCE [LARGE SCALE GENOMIC DNA]</scope>
    <source>
        <strain evidence="6 7">DSM 45787</strain>
    </source>
</reference>
<dbReference type="PANTHER" id="PTHR41251">
    <property type="entry name" value="NON-HOMOLOGOUS END JOINING PROTEIN KU"/>
    <property type="match status" value="1"/>
</dbReference>
<dbReference type="Proteomes" id="UP000244240">
    <property type="component" value="Unassembled WGS sequence"/>
</dbReference>
<dbReference type="CDD" id="cd00789">
    <property type="entry name" value="KU_like"/>
    <property type="match status" value="1"/>
</dbReference>
<dbReference type="PIRSF" id="PIRSF006493">
    <property type="entry name" value="Prok_Ku"/>
    <property type="match status" value="1"/>
</dbReference>
<dbReference type="Pfam" id="PF02735">
    <property type="entry name" value="Ku"/>
    <property type="match status" value="1"/>
</dbReference>
<dbReference type="GO" id="GO:0003690">
    <property type="term" value="F:double-stranded DNA binding"/>
    <property type="evidence" value="ECO:0007669"/>
    <property type="project" value="UniProtKB-UniRule"/>
</dbReference>
<evidence type="ECO:0000259" key="5">
    <source>
        <dbReference type="SMART" id="SM00559"/>
    </source>
</evidence>
<dbReference type="PANTHER" id="PTHR41251:SF1">
    <property type="entry name" value="NON-HOMOLOGOUS END JOINING PROTEIN KU"/>
    <property type="match status" value="1"/>
</dbReference>
<dbReference type="NCBIfam" id="TIGR02772">
    <property type="entry name" value="Ku_bact"/>
    <property type="match status" value="1"/>
</dbReference>
<keyword evidence="7" id="KW-1185">Reference proteome</keyword>
<feature type="region of interest" description="Disordered" evidence="4">
    <location>
        <begin position="251"/>
        <end position="270"/>
    </location>
</feature>
<dbReference type="RefSeq" id="WP_108023237.1">
    <property type="nucleotide sequence ID" value="NZ_QBKR01000010.1"/>
</dbReference>
<comment type="caution">
    <text evidence="6">The sequence shown here is derived from an EMBL/GenBank/DDBJ whole genome shotgun (WGS) entry which is preliminary data.</text>
</comment>
<dbReference type="SUPFAM" id="SSF100939">
    <property type="entry name" value="SPOC domain-like"/>
    <property type="match status" value="1"/>
</dbReference>
<keyword evidence="3" id="KW-0227">DNA damage</keyword>
<evidence type="ECO:0000313" key="6">
    <source>
        <dbReference type="EMBL" id="PTX59940.1"/>
    </source>
</evidence>
<proteinExistence type="inferred from homology"/>
<feature type="domain" description="Ku" evidence="5">
    <location>
        <begin position="52"/>
        <end position="180"/>
    </location>
</feature>
<dbReference type="Gene3D" id="2.40.290.10">
    <property type="match status" value="1"/>
</dbReference>
<evidence type="ECO:0000313" key="7">
    <source>
        <dbReference type="Proteomes" id="UP000244240"/>
    </source>
</evidence>
<gene>
    <name evidence="3" type="primary">ku</name>
    <name evidence="6" type="ORF">C8P63_11085</name>
</gene>
<dbReference type="OrthoDB" id="9795084at2"/>
<accession>A0A2T6BV39</accession>
<evidence type="ECO:0000256" key="3">
    <source>
        <dbReference type="HAMAP-Rule" id="MF_01875"/>
    </source>
</evidence>
<evidence type="ECO:0000256" key="1">
    <source>
        <dbReference type="ARBA" id="ARBA00023125"/>
    </source>
</evidence>
<keyword evidence="3" id="KW-0234">DNA repair</keyword>
<keyword evidence="2 3" id="KW-0233">DNA recombination</keyword>
<dbReference type="InterPro" id="IPR016194">
    <property type="entry name" value="SPOC-like_C_dom_sf"/>
</dbReference>
<protein>
    <recommendedName>
        <fullName evidence="3">Non-homologous end joining protein Ku</fullName>
    </recommendedName>
</protein>
<dbReference type="Gene3D" id="1.10.1600.10">
    <property type="match status" value="1"/>
</dbReference>
<feature type="compositionally biased region" description="Basic residues" evidence="4">
    <location>
        <begin position="257"/>
        <end position="270"/>
    </location>
</feature>
<dbReference type="AlphaFoldDB" id="A0A2T6BV39"/>
<comment type="subunit">
    <text evidence="3">Homodimer. Interacts with LigD.</text>
</comment>
<comment type="function">
    <text evidence="3">With LigD forms a non-homologous end joining (NHEJ) DNA repair enzyme, which repairs dsDNA breaks with reduced fidelity. Binds linear dsDNA with 5'- and 3'- overhangs but not closed circular dsDNA nor ssDNA. Recruits and stimulates the ligase activity of LigD.</text>
</comment>
<dbReference type="FunFam" id="2.40.290.10:FF:000004">
    <property type="entry name" value="Non-homologous end joining protein Ku"/>
    <property type="match status" value="1"/>
</dbReference>
<comment type="similarity">
    <text evidence="3">Belongs to the prokaryotic Ku family.</text>
</comment>
<dbReference type="InterPro" id="IPR009187">
    <property type="entry name" value="Prok_Ku"/>
</dbReference>
<keyword evidence="1 3" id="KW-0238">DNA-binding</keyword>
<dbReference type="InterPro" id="IPR006164">
    <property type="entry name" value="DNA_bd_Ku70/Ku80"/>
</dbReference>
<evidence type="ECO:0000256" key="4">
    <source>
        <dbReference type="SAM" id="MobiDB-lite"/>
    </source>
</evidence>